<gene>
    <name evidence="2" type="ORF">BECKUNK1418G_GA0071005_101117</name>
    <name evidence="3" type="ORF">BECKUNK1418H_GA0071006_101217</name>
</gene>
<accession>A0A451AT88</accession>
<evidence type="ECO:0000313" key="3">
    <source>
        <dbReference type="EMBL" id="VFK69222.1"/>
    </source>
</evidence>
<keyword evidence="1" id="KW-1133">Transmembrane helix</keyword>
<dbReference type="InterPro" id="IPR043130">
    <property type="entry name" value="CDP-OH_PTrfase_TM_dom"/>
</dbReference>
<dbReference type="GO" id="GO:0016780">
    <property type="term" value="F:phosphotransferase activity, for other substituted phosphate groups"/>
    <property type="evidence" value="ECO:0007669"/>
    <property type="project" value="InterPro"/>
</dbReference>
<feature type="transmembrane region" description="Helical" evidence="1">
    <location>
        <begin position="109"/>
        <end position="131"/>
    </location>
</feature>
<dbReference type="GO" id="GO:0016020">
    <property type="term" value="C:membrane"/>
    <property type="evidence" value="ECO:0007669"/>
    <property type="project" value="InterPro"/>
</dbReference>
<organism evidence="3">
    <name type="scientific">Candidatus Kentrum sp. UNK</name>
    <dbReference type="NCBI Taxonomy" id="2126344"/>
    <lineage>
        <taxon>Bacteria</taxon>
        <taxon>Pseudomonadati</taxon>
        <taxon>Pseudomonadota</taxon>
        <taxon>Gammaproteobacteria</taxon>
        <taxon>Candidatus Kentrum</taxon>
    </lineage>
</organism>
<proteinExistence type="predicted"/>
<feature type="transmembrane region" description="Helical" evidence="1">
    <location>
        <begin position="21"/>
        <end position="40"/>
    </location>
</feature>
<keyword evidence="1" id="KW-0472">Membrane</keyword>
<evidence type="ECO:0000313" key="2">
    <source>
        <dbReference type="EMBL" id="VFK60357.1"/>
    </source>
</evidence>
<dbReference type="AlphaFoldDB" id="A0A451AT88"/>
<dbReference type="EMBL" id="CAADFZ010000011">
    <property type="protein sequence ID" value="VFK60357.1"/>
    <property type="molecule type" value="Genomic_DNA"/>
</dbReference>
<protein>
    <submittedName>
        <fullName evidence="3">Phosphatidylserine synthase</fullName>
    </submittedName>
</protein>
<name>A0A451AT88_9GAMM</name>
<feature type="transmembrane region" description="Helical" evidence="1">
    <location>
        <begin position="168"/>
        <end position="184"/>
    </location>
</feature>
<dbReference type="GO" id="GO:0008654">
    <property type="term" value="P:phospholipid biosynthetic process"/>
    <property type="evidence" value="ECO:0007669"/>
    <property type="project" value="InterPro"/>
</dbReference>
<dbReference type="EMBL" id="CAADGD010000012">
    <property type="protein sequence ID" value="VFK69222.1"/>
    <property type="molecule type" value="Genomic_DNA"/>
</dbReference>
<feature type="transmembrane region" description="Helical" evidence="1">
    <location>
        <begin position="83"/>
        <end position="103"/>
    </location>
</feature>
<feature type="transmembrane region" description="Helical" evidence="1">
    <location>
        <begin position="191"/>
        <end position="215"/>
    </location>
</feature>
<dbReference type="Gene3D" id="1.20.120.1760">
    <property type="match status" value="1"/>
</dbReference>
<keyword evidence="1" id="KW-0812">Transmembrane</keyword>
<sequence>MTNKVIAIMDKKFPIAVHFIALPNLVSYLSLVFAMASLYFASQGNLHYMAASWVLSGVADCFDGKFANMFERSRMQRQFGKELDTLIDLFSFGVAPVVGLIVFHQQSYISNAIMLYVSGTWYIFSAIHRLGYFNVTVDENNKVFYGLPTTESALLLSLTLIFPGALRWSVVTLMVLGVFMLAPVRIKDLDAALFIILILIYLVVFLGHLILGIGLL</sequence>
<dbReference type="InterPro" id="IPR000462">
    <property type="entry name" value="CDP-OH_P_trans"/>
</dbReference>
<reference evidence="3" key="1">
    <citation type="submission" date="2019-02" db="EMBL/GenBank/DDBJ databases">
        <authorList>
            <person name="Gruber-Vodicka R. H."/>
            <person name="Seah K. B. B."/>
        </authorList>
    </citation>
    <scope>NUCLEOTIDE SEQUENCE</scope>
    <source>
        <strain evidence="3">BECK_BY19</strain>
        <strain evidence="2">BECK_BY8</strain>
    </source>
</reference>
<evidence type="ECO:0000256" key="1">
    <source>
        <dbReference type="SAM" id="Phobius"/>
    </source>
</evidence>
<dbReference type="Pfam" id="PF01066">
    <property type="entry name" value="CDP-OH_P_transf"/>
    <property type="match status" value="1"/>
</dbReference>